<comment type="caution">
    <text evidence="1">The sequence shown here is derived from an EMBL/GenBank/DDBJ whole genome shotgun (WGS) entry which is preliminary data.</text>
</comment>
<dbReference type="RefSeq" id="WP_342676264.1">
    <property type="nucleotide sequence ID" value="NZ_JBCGCU010000002.1"/>
</dbReference>
<keyword evidence="2" id="KW-1185">Reference proteome</keyword>
<accession>A0ABU9MT54</accession>
<proteinExistence type="predicted"/>
<reference evidence="1 2" key="1">
    <citation type="submission" date="2024-03" db="EMBL/GenBank/DDBJ databases">
        <title>Pseudoalteromonas qingdaonensis sp. nov., isolated from the intestines of marine benthic organisms.</title>
        <authorList>
            <person name="Lin X."/>
            <person name="Fang S."/>
            <person name="Hu X."/>
        </authorList>
    </citation>
    <scope>NUCLEOTIDE SEQUENCE [LARGE SCALE GENOMIC DNA]</scope>
    <source>
        <strain evidence="1 2">YIC-827</strain>
    </source>
</reference>
<name>A0ABU9MT54_9GAMM</name>
<protein>
    <recommendedName>
        <fullName evidence="3">Lipoprotein</fullName>
    </recommendedName>
</protein>
<evidence type="ECO:0000313" key="2">
    <source>
        <dbReference type="Proteomes" id="UP001447008"/>
    </source>
</evidence>
<evidence type="ECO:0008006" key="3">
    <source>
        <dbReference type="Google" id="ProtNLM"/>
    </source>
</evidence>
<dbReference type="PROSITE" id="PS51257">
    <property type="entry name" value="PROKAR_LIPOPROTEIN"/>
    <property type="match status" value="1"/>
</dbReference>
<dbReference type="EMBL" id="JBCGCU010000002">
    <property type="protein sequence ID" value="MEM0514479.1"/>
    <property type="molecule type" value="Genomic_DNA"/>
</dbReference>
<sequence>MKKSLLIMCLVLTLCGCSKPIPRERVDYIGYWQGVNMELYIHPDGAVSYVRQDGNTSKSINASIQEFEGDDFIVGFGFFNTRFAVTQAPQEIDGQYQMVVDGVLLIKRM</sequence>
<dbReference type="Proteomes" id="UP001447008">
    <property type="component" value="Unassembled WGS sequence"/>
</dbReference>
<organism evidence="1 2">
    <name type="scientific">Pseudoalteromonas qingdaonensis</name>
    <dbReference type="NCBI Taxonomy" id="3131913"/>
    <lineage>
        <taxon>Bacteria</taxon>
        <taxon>Pseudomonadati</taxon>
        <taxon>Pseudomonadota</taxon>
        <taxon>Gammaproteobacteria</taxon>
        <taxon>Alteromonadales</taxon>
        <taxon>Pseudoalteromonadaceae</taxon>
        <taxon>Pseudoalteromonas</taxon>
    </lineage>
</organism>
<gene>
    <name evidence="1" type="ORF">WCN91_03345</name>
</gene>
<evidence type="ECO:0000313" key="1">
    <source>
        <dbReference type="EMBL" id="MEM0514479.1"/>
    </source>
</evidence>